<evidence type="ECO:0000259" key="8">
    <source>
        <dbReference type="Pfam" id="PF02771"/>
    </source>
</evidence>
<dbReference type="Pfam" id="PF02771">
    <property type="entry name" value="Acyl-CoA_dh_N"/>
    <property type="match status" value="1"/>
</dbReference>
<name>A0A556B0A7_9BURK</name>
<dbReference type="Pfam" id="PF02770">
    <property type="entry name" value="Acyl-CoA_dh_M"/>
    <property type="match status" value="1"/>
</dbReference>
<dbReference type="GO" id="GO:0016627">
    <property type="term" value="F:oxidoreductase activity, acting on the CH-CH group of donors"/>
    <property type="evidence" value="ECO:0007669"/>
    <property type="project" value="InterPro"/>
</dbReference>
<evidence type="ECO:0000256" key="4">
    <source>
        <dbReference type="ARBA" id="ARBA00022827"/>
    </source>
</evidence>
<dbReference type="PANTHER" id="PTHR43292">
    <property type="entry name" value="ACYL-COA DEHYDROGENASE"/>
    <property type="match status" value="1"/>
</dbReference>
<dbReference type="SUPFAM" id="SSF47203">
    <property type="entry name" value="Acyl-CoA dehydrogenase C-terminal domain-like"/>
    <property type="match status" value="1"/>
</dbReference>
<dbReference type="PANTHER" id="PTHR43292:SF3">
    <property type="entry name" value="ACYL-COA DEHYDROGENASE FADE29"/>
    <property type="match status" value="1"/>
</dbReference>
<dbReference type="InterPro" id="IPR046373">
    <property type="entry name" value="Acyl-CoA_Oxase/DH_mid-dom_sf"/>
</dbReference>
<dbReference type="RefSeq" id="WP_143946535.1">
    <property type="nucleotide sequence ID" value="NZ_BAABMB010000001.1"/>
</dbReference>
<feature type="domain" description="Acyl-CoA oxidase/dehydrogenase middle" evidence="7">
    <location>
        <begin position="124"/>
        <end position="218"/>
    </location>
</feature>
<dbReference type="GO" id="GO:0050660">
    <property type="term" value="F:flavin adenine dinucleotide binding"/>
    <property type="evidence" value="ECO:0007669"/>
    <property type="project" value="InterPro"/>
</dbReference>
<dbReference type="Proteomes" id="UP000318405">
    <property type="component" value="Unassembled WGS sequence"/>
</dbReference>
<evidence type="ECO:0000256" key="1">
    <source>
        <dbReference type="ARBA" id="ARBA00001974"/>
    </source>
</evidence>
<evidence type="ECO:0000313" key="10">
    <source>
        <dbReference type="Proteomes" id="UP000318405"/>
    </source>
</evidence>
<keyword evidence="10" id="KW-1185">Reference proteome</keyword>
<evidence type="ECO:0000259" key="6">
    <source>
        <dbReference type="Pfam" id="PF00441"/>
    </source>
</evidence>
<dbReference type="SUPFAM" id="SSF56645">
    <property type="entry name" value="Acyl-CoA dehydrogenase NM domain-like"/>
    <property type="match status" value="1"/>
</dbReference>
<gene>
    <name evidence="9" type="ORF">FOZ76_02440</name>
</gene>
<dbReference type="InterPro" id="IPR037069">
    <property type="entry name" value="AcylCoA_DH/ox_N_sf"/>
</dbReference>
<dbReference type="InterPro" id="IPR006091">
    <property type="entry name" value="Acyl-CoA_Oxase/DH_mid-dom"/>
</dbReference>
<evidence type="ECO:0000256" key="5">
    <source>
        <dbReference type="ARBA" id="ARBA00023002"/>
    </source>
</evidence>
<evidence type="ECO:0000256" key="3">
    <source>
        <dbReference type="ARBA" id="ARBA00022630"/>
    </source>
</evidence>
<reference evidence="9 10" key="1">
    <citation type="submission" date="2019-07" db="EMBL/GenBank/DDBJ databases">
        <title>Qingshengfaniella alkalisoli gen. nov., sp. nov., isolated from saline soil.</title>
        <authorList>
            <person name="Xu L."/>
            <person name="Huang X.-X."/>
            <person name="Sun J.-Q."/>
        </authorList>
    </citation>
    <scope>NUCLEOTIDE SEQUENCE [LARGE SCALE GENOMIC DNA]</scope>
    <source>
        <strain evidence="9 10">DSM 27279</strain>
    </source>
</reference>
<dbReference type="AlphaFoldDB" id="A0A556B0A7"/>
<evidence type="ECO:0000256" key="2">
    <source>
        <dbReference type="ARBA" id="ARBA00009347"/>
    </source>
</evidence>
<dbReference type="Gene3D" id="1.10.540.10">
    <property type="entry name" value="Acyl-CoA dehydrogenase/oxidase, N-terminal domain"/>
    <property type="match status" value="1"/>
</dbReference>
<evidence type="ECO:0000259" key="7">
    <source>
        <dbReference type="Pfam" id="PF02770"/>
    </source>
</evidence>
<keyword evidence="4" id="KW-0274">FAD</keyword>
<dbReference type="FunFam" id="2.40.110.10:FF:000011">
    <property type="entry name" value="Acyl-CoA dehydrogenase FadE34"/>
    <property type="match status" value="1"/>
</dbReference>
<dbReference type="InterPro" id="IPR009100">
    <property type="entry name" value="AcylCoA_DH/oxidase_NM_dom_sf"/>
</dbReference>
<dbReference type="InterPro" id="IPR036250">
    <property type="entry name" value="AcylCo_DH-like_C"/>
</dbReference>
<dbReference type="InterPro" id="IPR009075">
    <property type="entry name" value="AcylCo_DH/oxidase_C"/>
</dbReference>
<feature type="domain" description="Acyl-CoA dehydrogenase/oxidase N-terminal" evidence="8">
    <location>
        <begin position="7"/>
        <end position="119"/>
    </location>
</feature>
<organism evidence="9 10">
    <name type="scientific">Verticiella sediminum</name>
    <dbReference type="NCBI Taxonomy" id="1247510"/>
    <lineage>
        <taxon>Bacteria</taxon>
        <taxon>Pseudomonadati</taxon>
        <taxon>Pseudomonadota</taxon>
        <taxon>Betaproteobacteria</taxon>
        <taxon>Burkholderiales</taxon>
        <taxon>Alcaligenaceae</taxon>
        <taxon>Verticiella</taxon>
    </lineage>
</organism>
<dbReference type="Pfam" id="PF00441">
    <property type="entry name" value="Acyl-CoA_dh_1"/>
    <property type="match status" value="1"/>
</dbReference>
<dbReference type="Gene3D" id="2.40.110.10">
    <property type="entry name" value="Butyryl-CoA Dehydrogenase, subunit A, domain 2"/>
    <property type="match status" value="1"/>
</dbReference>
<keyword evidence="3" id="KW-0285">Flavoprotein</keyword>
<dbReference type="GO" id="GO:0005886">
    <property type="term" value="C:plasma membrane"/>
    <property type="evidence" value="ECO:0007669"/>
    <property type="project" value="TreeGrafter"/>
</dbReference>
<accession>A0A556B0A7</accession>
<dbReference type="OrthoDB" id="9770681at2"/>
<feature type="domain" description="Acyl-CoA dehydrogenase/oxidase C-terminal" evidence="6">
    <location>
        <begin position="230"/>
        <end position="386"/>
    </location>
</feature>
<comment type="caution">
    <text evidence="9">The sequence shown here is derived from an EMBL/GenBank/DDBJ whole genome shotgun (WGS) entry which is preliminary data.</text>
</comment>
<comment type="similarity">
    <text evidence="2">Belongs to the acyl-CoA dehydrogenase family.</text>
</comment>
<keyword evidence="5" id="KW-0560">Oxidoreductase</keyword>
<proteinExistence type="inferred from homology"/>
<protein>
    <submittedName>
        <fullName evidence="9">Acyl-CoA dehydrogenase</fullName>
    </submittedName>
</protein>
<dbReference type="EMBL" id="VLTJ01000004">
    <property type="protein sequence ID" value="TSH98628.1"/>
    <property type="molecule type" value="Genomic_DNA"/>
</dbReference>
<comment type="cofactor">
    <cofactor evidence="1">
        <name>FAD</name>
        <dbReference type="ChEBI" id="CHEBI:57692"/>
    </cofactor>
</comment>
<sequence length="391" mass="43286">MTRESATLQALRAEIRAFLDAELDPDLRARLRRGEFPKRSDLVNWQRKLHQRGWGAPNWPSEFGGTGWNDFEQLVFLEECSAVCAPAPHVFNITMLGPVLIRFGAPAQRDEWLPRLLSADVLFCQGFSEPGSGSDLASLRTSAKRDGEDYVVNGQKIWTTAAHYADWIFCLVRTDPQAKKQKGISFLLIDLKSPGITVRPIISIDGRHSLNEVFFDNVRVPAGQRVGEENHGWDYARFLLGNERASIAGVARSRERLRYARELAGAAARGDGGTLADDPWFQARVLRLEADLEALDRTQYRMLGDGDPAGRVAGASVLKVKGTELFQRVQDLLVEISGTAGLRLPDAHGFGPDVREPLGVAHLYSRAASIYGGTNEVQKNILAKHVFDTTP</sequence>
<evidence type="ECO:0000313" key="9">
    <source>
        <dbReference type="EMBL" id="TSH98628.1"/>
    </source>
</evidence>
<dbReference type="InterPro" id="IPR013786">
    <property type="entry name" value="AcylCoA_DH/ox_N"/>
</dbReference>
<dbReference type="Gene3D" id="1.20.140.10">
    <property type="entry name" value="Butyryl-CoA Dehydrogenase, subunit A, domain 3"/>
    <property type="match status" value="1"/>
</dbReference>
<dbReference type="InterPro" id="IPR052161">
    <property type="entry name" value="Mycobact_Acyl-CoA_DH"/>
</dbReference>